<evidence type="ECO:0000259" key="4">
    <source>
        <dbReference type="PROSITE" id="PS50949"/>
    </source>
</evidence>
<dbReference type="AlphaFoldDB" id="A0A844W7M4"/>
<dbReference type="PRINTS" id="PR00035">
    <property type="entry name" value="HTHGNTR"/>
</dbReference>
<dbReference type="SUPFAM" id="SSF48008">
    <property type="entry name" value="GntR ligand-binding domain-like"/>
    <property type="match status" value="1"/>
</dbReference>
<dbReference type="EMBL" id="WNXQ01000001">
    <property type="protein sequence ID" value="MWB76723.1"/>
    <property type="molecule type" value="Genomic_DNA"/>
</dbReference>
<sequence>MAEDSRARLDRLYREMRQRICLLDWPPGARLSETELAAEFGTSRTPIRRALARLEDEGLLQSLHGVGTLVTDVDREEMARTYALRMELAELVGRLSPAPVTPAILARLDGFRDRAERLTLQPDARHFAQLNMDFFDFGLSLTENAALRETSERLYYRTARIWLQQIAALDLAEECDTFRAEVDETARALRAGDPMAAALVRRAHISMSARRLAPGD</sequence>
<protein>
    <submittedName>
        <fullName evidence="5">GntR family transcriptional regulator</fullName>
    </submittedName>
</protein>
<keyword evidence="2" id="KW-0238">DNA-binding</keyword>
<dbReference type="InterPro" id="IPR011711">
    <property type="entry name" value="GntR_C"/>
</dbReference>
<dbReference type="InterPro" id="IPR008920">
    <property type="entry name" value="TF_FadR/GntR_C"/>
</dbReference>
<accession>A0A844W7M4</accession>
<dbReference type="Pfam" id="PF00392">
    <property type="entry name" value="GntR"/>
    <property type="match status" value="1"/>
</dbReference>
<reference evidence="5 6" key="1">
    <citation type="submission" date="2019-11" db="EMBL/GenBank/DDBJ databases">
        <title>Pseudooceanicola pacifica sp. nov., isolated from deep-sea sediment of the Pacific Ocean.</title>
        <authorList>
            <person name="Lyu L."/>
        </authorList>
    </citation>
    <scope>NUCLEOTIDE SEQUENCE [LARGE SCALE GENOMIC DNA]</scope>
    <source>
        <strain evidence="5 6">216_PA32_1</strain>
    </source>
</reference>
<keyword evidence="6" id="KW-1185">Reference proteome</keyword>
<dbReference type="InterPro" id="IPR036390">
    <property type="entry name" value="WH_DNA-bd_sf"/>
</dbReference>
<evidence type="ECO:0000313" key="6">
    <source>
        <dbReference type="Proteomes" id="UP000443843"/>
    </source>
</evidence>
<name>A0A844W7M4_9RHOB</name>
<proteinExistence type="predicted"/>
<dbReference type="GO" id="GO:0003700">
    <property type="term" value="F:DNA-binding transcription factor activity"/>
    <property type="evidence" value="ECO:0007669"/>
    <property type="project" value="InterPro"/>
</dbReference>
<dbReference type="CDD" id="cd07377">
    <property type="entry name" value="WHTH_GntR"/>
    <property type="match status" value="1"/>
</dbReference>
<evidence type="ECO:0000256" key="3">
    <source>
        <dbReference type="ARBA" id="ARBA00023163"/>
    </source>
</evidence>
<dbReference type="Proteomes" id="UP000443843">
    <property type="component" value="Unassembled WGS sequence"/>
</dbReference>
<comment type="caution">
    <text evidence="5">The sequence shown here is derived from an EMBL/GenBank/DDBJ whole genome shotgun (WGS) entry which is preliminary data.</text>
</comment>
<dbReference type="Pfam" id="PF07729">
    <property type="entry name" value="FCD"/>
    <property type="match status" value="1"/>
</dbReference>
<dbReference type="Gene3D" id="1.20.120.530">
    <property type="entry name" value="GntR ligand-binding domain-like"/>
    <property type="match status" value="1"/>
</dbReference>
<dbReference type="RefSeq" id="WP_160380857.1">
    <property type="nucleotide sequence ID" value="NZ_WNXQ01000001.1"/>
</dbReference>
<gene>
    <name evidence="5" type="ORF">GLS40_01655</name>
</gene>
<feature type="domain" description="HTH gntR-type" evidence="4">
    <location>
        <begin position="6"/>
        <end position="73"/>
    </location>
</feature>
<dbReference type="PROSITE" id="PS50949">
    <property type="entry name" value="HTH_GNTR"/>
    <property type="match status" value="1"/>
</dbReference>
<dbReference type="InterPro" id="IPR000485">
    <property type="entry name" value="AsnC-type_HTH_dom"/>
</dbReference>
<dbReference type="SMART" id="SM00345">
    <property type="entry name" value="HTH_GNTR"/>
    <property type="match status" value="1"/>
</dbReference>
<dbReference type="Gene3D" id="1.10.10.10">
    <property type="entry name" value="Winged helix-like DNA-binding domain superfamily/Winged helix DNA-binding domain"/>
    <property type="match status" value="1"/>
</dbReference>
<keyword evidence="3" id="KW-0804">Transcription</keyword>
<dbReference type="SUPFAM" id="SSF46785">
    <property type="entry name" value="Winged helix' DNA-binding domain"/>
    <property type="match status" value="1"/>
</dbReference>
<evidence type="ECO:0000256" key="1">
    <source>
        <dbReference type="ARBA" id="ARBA00023015"/>
    </source>
</evidence>
<evidence type="ECO:0000256" key="2">
    <source>
        <dbReference type="ARBA" id="ARBA00023125"/>
    </source>
</evidence>
<dbReference type="PANTHER" id="PTHR43537:SF45">
    <property type="entry name" value="GNTR FAMILY REGULATORY PROTEIN"/>
    <property type="match status" value="1"/>
</dbReference>
<dbReference type="GO" id="GO:0043565">
    <property type="term" value="F:sequence-specific DNA binding"/>
    <property type="evidence" value="ECO:0007669"/>
    <property type="project" value="InterPro"/>
</dbReference>
<keyword evidence="1" id="KW-0805">Transcription regulation</keyword>
<evidence type="ECO:0000313" key="5">
    <source>
        <dbReference type="EMBL" id="MWB76723.1"/>
    </source>
</evidence>
<organism evidence="5 6">
    <name type="scientific">Pseudooceanicola pacificus</name>
    <dbReference type="NCBI Taxonomy" id="2676438"/>
    <lineage>
        <taxon>Bacteria</taxon>
        <taxon>Pseudomonadati</taxon>
        <taxon>Pseudomonadota</taxon>
        <taxon>Alphaproteobacteria</taxon>
        <taxon>Rhodobacterales</taxon>
        <taxon>Paracoccaceae</taxon>
        <taxon>Pseudooceanicola</taxon>
    </lineage>
</organism>
<dbReference type="PANTHER" id="PTHR43537">
    <property type="entry name" value="TRANSCRIPTIONAL REGULATOR, GNTR FAMILY"/>
    <property type="match status" value="1"/>
</dbReference>
<dbReference type="PRINTS" id="PR00033">
    <property type="entry name" value="HTHASNC"/>
</dbReference>
<dbReference type="InterPro" id="IPR000524">
    <property type="entry name" value="Tscrpt_reg_HTH_GntR"/>
</dbReference>
<dbReference type="InterPro" id="IPR036388">
    <property type="entry name" value="WH-like_DNA-bd_sf"/>
</dbReference>